<dbReference type="GeneID" id="93492445"/>
<accession>A0A1X2BUJ5</accession>
<dbReference type="EMBL" id="LQPQ01000182">
    <property type="protein sequence ID" value="ORW67272.1"/>
    <property type="molecule type" value="Genomic_DNA"/>
</dbReference>
<dbReference type="OrthoDB" id="4568361at2"/>
<evidence type="ECO:0000313" key="3">
    <source>
        <dbReference type="EMBL" id="ORW67272.1"/>
    </source>
</evidence>
<keyword evidence="4" id="KW-1185">Reference proteome</keyword>
<name>A0A1X2BUJ5_9MYCO</name>
<dbReference type="Pfam" id="PF00934">
    <property type="entry name" value="PE"/>
    <property type="match status" value="1"/>
</dbReference>
<comment type="caution">
    <text evidence="3">The sequence shown here is derived from an EMBL/GenBank/DDBJ whole genome shotgun (WGS) entry which is preliminary data.</text>
</comment>
<dbReference type="SUPFAM" id="SSF140459">
    <property type="entry name" value="PE/PPE dimer-like"/>
    <property type="match status" value="1"/>
</dbReference>
<sequence length="593" mass="60505">MTYLVTQPQLVAEAAANVAGIRSAIDAANAAAAGPTTSLVAAAADEVSAATATLFSAYGQEYQALIRWAAAFHEEFVRALSAAATAYGEAEAANAAAVSGALGALTAPIQSLLGGTATTGSAGGSVVAAPLAAATFDVALIMTGSGTPIPSPDYMASVRPFITAGFNVLGGNIPLNTPEGLYPLTQIKDLPLNQSVTFGVQMLHNALFGPQGLITNGQSVAVLGYSQSAILSSIEMRNLAAVGSPSADMLSFTLLGNPMAANGGLLSRFPGLSMPALGLEFYGATPSNTGYPLTQYTLQYDGYADFPQYPLNFLADLNAFMGIQSVHGNYPGLDPNNLPPGYSLVELPVSPGNNGLEHYYMITHPDLPLLEPLRAVPVIGDPLADLVQPNLTYLVNLGYGDPRYGYSTGYADVPTPFGLFPPINPITFAADMGSLAQQGVTAFVSDIQAMAPTMPPDLSLAGLAQTGGSSTPWALPSLPAATGSPIDGFIDALQAANTEIAEAISSAAADAYAVALPTADILNTLVTIVPSYNFNLFLDGIAQAATGDPIGLVNAIGYPIAADVALLTLAGGFEASVLFYALESVIGDLTGAA</sequence>
<dbReference type="RefSeq" id="WP_085252305.1">
    <property type="nucleotide sequence ID" value="NZ_CAJMWJ010000001.1"/>
</dbReference>
<dbReference type="Proteomes" id="UP000193087">
    <property type="component" value="Unassembled WGS sequence"/>
</dbReference>
<dbReference type="InterPro" id="IPR013228">
    <property type="entry name" value="PE-PPE_C"/>
</dbReference>
<organism evidence="3 4">
    <name type="scientific">Mycobacterium riyadhense</name>
    <dbReference type="NCBI Taxonomy" id="486698"/>
    <lineage>
        <taxon>Bacteria</taxon>
        <taxon>Bacillati</taxon>
        <taxon>Actinomycetota</taxon>
        <taxon>Actinomycetes</taxon>
        <taxon>Mycobacteriales</taxon>
        <taxon>Mycobacteriaceae</taxon>
        <taxon>Mycobacterium</taxon>
    </lineage>
</organism>
<evidence type="ECO:0000259" key="2">
    <source>
        <dbReference type="Pfam" id="PF08237"/>
    </source>
</evidence>
<feature type="domain" description="PE" evidence="1">
    <location>
        <begin position="4"/>
        <end position="94"/>
    </location>
</feature>
<dbReference type="Gene3D" id="1.10.287.850">
    <property type="entry name" value="HP0062-like domain"/>
    <property type="match status" value="1"/>
</dbReference>
<dbReference type="Gene3D" id="3.40.50.1820">
    <property type="entry name" value="alpha/beta hydrolase"/>
    <property type="match status" value="1"/>
</dbReference>
<evidence type="ECO:0000259" key="1">
    <source>
        <dbReference type="Pfam" id="PF00934"/>
    </source>
</evidence>
<proteinExistence type="predicted"/>
<dbReference type="InterPro" id="IPR038332">
    <property type="entry name" value="PPE_sf"/>
</dbReference>
<evidence type="ECO:0000313" key="4">
    <source>
        <dbReference type="Proteomes" id="UP000193087"/>
    </source>
</evidence>
<gene>
    <name evidence="3" type="ORF">AWC22_27590</name>
</gene>
<reference evidence="3 4" key="1">
    <citation type="submission" date="2016-01" db="EMBL/GenBank/DDBJ databases">
        <title>The new phylogeny of the genus Mycobacterium.</title>
        <authorList>
            <person name="Tarcisio F."/>
            <person name="Conor M."/>
            <person name="Antonella G."/>
            <person name="Elisabetta G."/>
            <person name="Giulia F.S."/>
            <person name="Sara T."/>
            <person name="Anna F."/>
            <person name="Clotilde B."/>
            <person name="Roberto B."/>
            <person name="Veronica D.S."/>
            <person name="Fabio R."/>
            <person name="Monica P."/>
            <person name="Olivier J."/>
            <person name="Enrico T."/>
            <person name="Nicola S."/>
        </authorList>
    </citation>
    <scope>NUCLEOTIDE SEQUENCE [LARGE SCALE GENOMIC DNA]</scope>
    <source>
        <strain evidence="3 4">DSM 45176</strain>
    </source>
</reference>
<feature type="domain" description="PE-PPE" evidence="2">
    <location>
        <begin position="175"/>
        <end position="399"/>
    </location>
</feature>
<dbReference type="Pfam" id="PF08237">
    <property type="entry name" value="PE-PPE"/>
    <property type="match status" value="1"/>
</dbReference>
<dbReference type="InterPro" id="IPR029058">
    <property type="entry name" value="AB_hydrolase_fold"/>
</dbReference>
<dbReference type="InterPro" id="IPR000084">
    <property type="entry name" value="PE-PGRS_N"/>
</dbReference>
<dbReference type="AlphaFoldDB" id="A0A1X2BUJ5"/>
<protein>
    <submittedName>
        <fullName evidence="3">PE family protein</fullName>
    </submittedName>
</protein>